<feature type="non-terminal residue" evidence="3">
    <location>
        <position position="1"/>
    </location>
</feature>
<feature type="domain" description="Roadblock/LAMTOR2" evidence="2">
    <location>
        <begin position="5"/>
        <end position="98"/>
    </location>
</feature>
<proteinExistence type="inferred from homology"/>
<keyword evidence="4" id="KW-1185">Reference proteome</keyword>
<dbReference type="InterPro" id="IPR004942">
    <property type="entry name" value="Roadblock/LAMTOR2_dom"/>
</dbReference>
<sequence>SEEEITALLHRLSQKDTVTSVMVLARADGAIIRVAGALANPIETRGLVAEYAGVVWRYVRASEEMVGGDDDLKLLRVRTRRGELVIVPEGRFILVVVHDTPGK</sequence>
<dbReference type="SMART" id="SM00960">
    <property type="entry name" value="Robl_LC7"/>
    <property type="match status" value="1"/>
</dbReference>
<evidence type="ECO:0000313" key="3">
    <source>
        <dbReference type="EMBL" id="RPB22404.1"/>
    </source>
</evidence>
<dbReference type="InParanoid" id="A0A3N4LHM8"/>
<reference evidence="3 4" key="1">
    <citation type="journal article" date="2018" name="Nat. Ecol. Evol.">
        <title>Pezizomycetes genomes reveal the molecular basis of ectomycorrhizal truffle lifestyle.</title>
        <authorList>
            <person name="Murat C."/>
            <person name="Payen T."/>
            <person name="Noel B."/>
            <person name="Kuo A."/>
            <person name="Morin E."/>
            <person name="Chen J."/>
            <person name="Kohler A."/>
            <person name="Krizsan K."/>
            <person name="Balestrini R."/>
            <person name="Da Silva C."/>
            <person name="Montanini B."/>
            <person name="Hainaut M."/>
            <person name="Levati E."/>
            <person name="Barry K.W."/>
            <person name="Belfiori B."/>
            <person name="Cichocki N."/>
            <person name="Clum A."/>
            <person name="Dockter R.B."/>
            <person name="Fauchery L."/>
            <person name="Guy J."/>
            <person name="Iotti M."/>
            <person name="Le Tacon F."/>
            <person name="Lindquist E.A."/>
            <person name="Lipzen A."/>
            <person name="Malagnac F."/>
            <person name="Mello A."/>
            <person name="Molinier V."/>
            <person name="Miyauchi S."/>
            <person name="Poulain J."/>
            <person name="Riccioni C."/>
            <person name="Rubini A."/>
            <person name="Sitrit Y."/>
            <person name="Splivallo R."/>
            <person name="Traeger S."/>
            <person name="Wang M."/>
            <person name="Zifcakova L."/>
            <person name="Wipf D."/>
            <person name="Zambonelli A."/>
            <person name="Paolocci F."/>
            <person name="Nowrousian M."/>
            <person name="Ottonello S."/>
            <person name="Baldrian P."/>
            <person name="Spatafora J.W."/>
            <person name="Henrissat B."/>
            <person name="Nagy L.G."/>
            <person name="Aury J.M."/>
            <person name="Wincker P."/>
            <person name="Grigoriev I.V."/>
            <person name="Bonfante P."/>
            <person name="Martin F.M."/>
        </authorList>
    </citation>
    <scope>NUCLEOTIDE SEQUENCE [LARGE SCALE GENOMIC DNA]</scope>
    <source>
        <strain evidence="3 4">ATCC MYA-4762</strain>
    </source>
</reference>
<gene>
    <name evidence="3" type="ORF">L211DRAFT_788898</name>
</gene>
<dbReference type="Proteomes" id="UP000267821">
    <property type="component" value="Unassembled WGS sequence"/>
</dbReference>
<comment type="similarity">
    <text evidence="1">Belongs to the GAMAD family.</text>
</comment>
<dbReference type="STRING" id="1051890.A0A3N4LHM8"/>
<dbReference type="EMBL" id="ML121552">
    <property type="protein sequence ID" value="RPB22404.1"/>
    <property type="molecule type" value="Genomic_DNA"/>
</dbReference>
<dbReference type="Pfam" id="PF03259">
    <property type="entry name" value="Robl_LC7"/>
    <property type="match status" value="1"/>
</dbReference>
<organism evidence="3 4">
    <name type="scientific">Terfezia boudieri ATCC MYA-4762</name>
    <dbReference type="NCBI Taxonomy" id="1051890"/>
    <lineage>
        <taxon>Eukaryota</taxon>
        <taxon>Fungi</taxon>
        <taxon>Dikarya</taxon>
        <taxon>Ascomycota</taxon>
        <taxon>Pezizomycotina</taxon>
        <taxon>Pezizomycetes</taxon>
        <taxon>Pezizales</taxon>
        <taxon>Pezizaceae</taxon>
        <taxon>Terfezia</taxon>
    </lineage>
</organism>
<dbReference type="OrthoDB" id="9985637at2759"/>
<dbReference type="AlphaFoldDB" id="A0A3N4LHM8"/>
<protein>
    <recommendedName>
        <fullName evidence="2">Roadblock/LAMTOR2 domain-containing protein</fullName>
    </recommendedName>
</protein>
<accession>A0A3N4LHM8</accession>
<evidence type="ECO:0000256" key="1">
    <source>
        <dbReference type="ARBA" id="ARBA00007191"/>
    </source>
</evidence>
<evidence type="ECO:0000259" key="2">
    <source>
        <dbReference type="SMART" id="SM00960"/>
    </source>
</evidence>
<evidence type="ECO:0000313" key="4">
    <source>
        <dbReference type="Proteomes" id="UP000267821"/>
    </source>
</evidence>
<dbReference type="PANTHER" id="PTHR10779">
    <property type="entry name" value="DYNEIN LIGHT CHAIN ROADBLOCK"/>
    <property type="match status" value="1"/>
</dbReference>
<dbReference type="Gene3D" id="3.30.450.30">
    <property type="entry name" value="Dynein light chain 2a, cytoplasmic"/>
    <property type="match status" value="1"/>
</dbReference>
<dbReference type="SUPFAM" id="SSF103196">
    <property type="entry name" value="Roadblock/LC7 domain"/>
    <property type="match status" value="1"/>
</dbReference>
<name>A0A3N4LHM8_9PEZI</name>